<keyword evidence="1" id="KW-0472">Membrane</keyword>
<organism evidence="2 3">
    <name type="scientific">Streptomyces endophyticus</name>
    <dbReference type="NCBI Taxonomy" id="714166"/>
    <lineage>
        <taxon>Bacteria</taxon>
        <taxon>Bacillati</taxon>
        <taxon>Actinomycetota</taxon>
        <taxon>Actinomycetes</taxon>
        <taxon>Kitasatosporales</taxon>
        <taxon>Streptomycetaceae</taxon>
        <taxon>Streptomyces</taxon>
    </lineage>
</organism>
<evidence type="ECO:0000256" key="1">
    <source>
        <dbReference type="SAM" id="Phobius"/>
    </source>
</evidence>
<keyword evidence="1" id="KW-0812">Transmembrane</keyword>
<keyword evidence="3" id="KW-1185">Reference proteome</keyword>
<protein>
    <recommendedName>
        <fullName evidence="4">DUF3618 domain-containing protein</fullName>
    </recommendedName>
</protein>
<feature type="transmembrane region" description="Helical" evidence="1">
    <location>
        <begin position="61"/>
        <end position="83"/>
    </location>
</feature>
<sequence length="85" mass="9245">MTTDPDNPVVPEELAELRRVLEVQLARIDGQLALHTHRDDQTAKDQDDLGTRLSALENARWPLPTVAALTSAGALAIAVWQALGH</sequence>
<accession>A0ABU6EZP8</accession>
<name>A0ABU6EZP8_9ACTN</name>
<reference evidence="2 3" key="1">
    <citation type="submission" date="2022-10" db="EMBL/GenBank/DDBJ databases">
        <authorList>
            <person name="Xie J."/>
            <person name="Shen N."/>
        </authorList>
    </citation>
    <scope>NUCLEOTIDE SEQUENCE [LARGE SCALE GENOMIC DNA]</scope>
    <source>
        <strain evidence="2 3">YIM65594</strain>
    </source>
</reference>
<evidence type="ECO:0000313" key="2">
    <source>
        <dbReference type="EMBL" id="MEB8336703.1"/>
    </source>
</evidence>
<dbReference type="EMBL" id="JAOZYC010000013">
    <property type="protein sequence ID" value="MEB8336703.1"/>
    <property type="molecule type" value="Genomic_DNA"/>
</dbReference>
<comment type="caution">
    <text evidence="2">The sequence shown here is derived from an EMBL/GenBank/DDBJ whole genome shotgun (WGS) entry which is preliminary data.</text>
</comment>
<proteinExistence type="predicted"/>
<keyword evidence="1" id="KW-1133">Transmembrane helix</keyword>
<evidence type="ECO:0000313" key="3">
    <source>
        <dbReference type="Proteomes" id="UP001354931"/>
    </source>
</evidence>
<evidence type="ECO:0008006" key="4">
    <source>
        <dbReference type="Google" id="ProtNLM"/>
    </source>
</evidence>
<gene>
    <name evidence="2" type="ORF">OKJ99_04135</name>
</gene>
<dbReference type="Proteomes" id="UP001354931">
    <property type="component" value="Unassembled WGS sequence"/>
</dbReference>